<dbReference type="AlphaFoldDB" id="E9DWL2"/>
<keyword evidence="4" id="KW-1185">Reference proteome</keyword>
<feature type="compositionally biased region" description="Polar residues" evidence="2">
    <location>
        <begin position="535"/>
        <end position="545"/>
    </location>
</feature>
<dbReference type="SUPFAM" id="SSF57997">
    <property type="entry name" value="Tropomyosin"/>
    <property type="match status" value="1"/>
</dbReference>
<evidence type="ECO:0000256" key="1">
    <source>
        <dbReference type="SAM" id="Coils"/>
    </source>
</evidence>
<reference evidence="3 4" key="1">
    <citation type="journal article" date="2011" name="PLoS Genet.">
        <title>Genome sequencing and comparative transcriptomics of the model entomopathogenic fungi Metarhizium anisopliae and M. acridum.</title>
        <authorList>
            <person name="Gao Q."/>
            <person name="Jin K."/>
            <person name="Ying S.H."/>
            <person name="Zhang Y."/>
            <person name="Xiao G."/>
            <person name="Shang Y."/>
            <person name="Duan Z."/>
            <person name="Hu X."/>
            <person name="Xie X.Q."/>
            <person name="Zhou G."/>
            <person name="Peng G."/>
            <person name="Luo Z."/>
            <person name="Huang W."/>
            <person name="Wang B."/>
            <person name="Fang W."/>
            <person name="Wang S."/>
            <person name="Zhong Y."/>
            <person name="Ma L.J."/>
            <person name="St Leger R.J."/>
            <person name="Zhao G.P."/>
            <person name="Pei Y."/>
            <person name="Feng M.G."/>
            <person name="Xia Y."/>
            <person name="Wang C."/>
        </authorList>
    </citation>
    <scope>NUCLEOTIDE SEQUENCE [LARGE SCALE GENOMIC DNA]</scope>
    <source>
        <strain evidence="3 4">CQMa 102</strain>
    </source>
</reference>
<evidence type="ECO:0000313" key="4">
    <source>
        <dbReference type="Proteomes" id="UP000002499"/>
    </source>
</evidence>
<sequence length="698" mass="75822">MQPFTIGSGDAAVDPSLLIETVETVLATSGNRSPEPVCNYLRDIVRALRIKNDELQATEERLSQQAANLDNDKAATEALVTDSSSLRRQIDSLASVGTGIRQATNDQAQRVLSTTLADSASTLNRKADAAAGKIEAVRQRLRQVPGQISLSMGACFDDTNRLVTQGFQDMPAMLASCSRIDQLEDQLGTCQQEVAGLTAELSATRLQLSRRKAVNRAKQVRIERLEADVNDAETRGEDAHRLASQLRDDIIDMTAQIERLEAAVSDAETRQQDANRLASRLEHDGLAKSSRIEQLEAAVSNAKAHEEDANRLASRLEHDSLVKTSRIEQLEAAMGVSEARLATANSHRTRLEQLLRATDIESSDASSRALQLSQELADAVARLADSTARVSQLESTLCGANDATAAATRQADDALRSSHTLVASLARAAQEIEQLKSAAANSQTVESMVDSLADAFTSKMESMAATSAAEAQSLRSQLQAKEREMTQLTQSNASLQRDVDQTTNANTVLKRSLDNISRDKRDAEARADALQAQIETAQRQLSPPASQARKRARLDSGNDTGGDSSSSDGSNIVSQYYTRLAGASRNLRFAQRVSEIRFDDIAIDLFHVLLEDGGAANIRDFMENGRMHEWSCYVDVAQLGTRCPVKPAGPCRHHDNACLRLRVVIKDGQRQLEFYEEDQQQEEGGRGGGGGDSIARSL</sequence>
<proteinExistence type="predicted"/>
<evidence type="ECO:0000313" key="3">
    <source>
        <dbReference type="EMBL" id="EFY92062.1"/>
    </source>
</evidence>
<dbReference type="PANTHER" id="PTHR45615:SF80">
    <property type="entry name" value="GRIP DOMAIN-CONTAINING PROTEIN"/>
    <property type="match status" value="1"/>
</dbReference>
<feature type="region of interest" description="Disordered" evidence="2">
    <location>
        <begin position="535"/>
        <end position="570"/>
    </location>
</feature>
<evidence type="ECO:0000256" key="2">
    <source>
        <dbReference type="SAM" id="MobiDB-lite"/>
    </source>
</evidence>
<name>E9DWL2_METAQ</name>
<organism evidence="4">
    <name type="scientific">Metarhizium acridum (strain CQMa 102)</name>
    <dbReference type="NCBI Taxonomy" id="655827"/>
    <lineage>
        <taxon>Eukaryota</taxon>
        <taxon>Fungi</taxon>
        <taxon>Dikarya</taxon>
        <taxon>Ascomycota</taxon>
        <taxon>Pezizomycotina</taxon>
        <taxon>Sordariomycetes</taxon>
        <taxon>Hypocreomycetidae</taxon>
        <taxon>Hypocreales</taxon>
        <taxon>Clavicipitaceae</taxon>
        <taxon>Metarhizium</taxon>
    </lineage>
</organism>
<protein>
    <submittedName>
        <fullName evidence="3">Uncharacterized protein</fullName>
    </submittedName>
</protein>
<dbReference type="EMBL" id="GL698478">
    <property type="protein sequence ID" value="EFY92062.1"/>
    <property type="molecule type" value="Genomic_DNA"/>
</dbReference>
<accession>E9DWL2</accession>
<dbReference type="PANTHER" id="PTHR45615">
    <property type="entry name" value="MYOSIN HEAVY CHAIN, NON-MUSCLE"/>
    <property type="match status" value="1"/>
</dbReference>
<feature type="compositionally biased region" description="Low complexity" evidence="2">
    <location>
        <begin position="555"/>
        <end position="570"/>
    </location>
</feature>
<dbReference type="HOGENOM" id="CLU_394867_0_0_1"/>
<dbReference type="Gene3D" id="1.10.287.1490">
    <property type="match status" value="1"/>
</dbReference>
<gene>
    <name evidence="3" type="ORF">MAC_02010</name>
</gene>
<feature type="region of interest" description="Disordered" evidence="2">
    <location>
        <begin position="677"/>
        <end position="698"/>
    </location>
</feature>
<dbReference type="InParanoid" id="E9DWL2"/>
<dbReference type="Proteomes" id="UP000002499">
    <property type="component" value="Unassembled WGS sequence"/>
</dbReference>
<feature type="coiled-coil region" evidence="1">
    <location>
        <begin position="41"/>
        <end position="79"/>
    </location>
</feature>
<feature type="coiled-coil region" evidence="1">
    <location>
        <begin position="180"/>
        <end position="315"/>
    </location>
</feature>
<keyword evidence="1" id="KW-0175">Coiled coil</keyword>
<dbReference type="STRING" id="655827.E9DWL2"/>